<sequence>MRYDICQFPSNNPIEDDRSEKIVQLPIQDSSNNNEKVNTDWMFWGVYDGHAGWTTSAKLRDRLLDYVVTELGNAYKINDKNLRLIPTNENIDKAIKQGFLKLDDEIVNKNVNKLLENPNNKAGAAELLMPALSGSCGLVSFYDTHSKILKVAVTGDSRALLGSLNEENNWTVTALSIDQTGSNPTEVAKLLSEHPNEPNVVRNGRVLGSLEPTRAFGDARYKWPKEIQTKIYNQFFGRQSPANLKTPPYVTAEPIITTTEVHPSKNDFLVMASDGLFEMLTNEEIIGLVVKWMENKKMVKPQKSLIDNLFPSKDKKLPKVLDITDSTSKIQQKQPFRRKSNNNSAEYILEDENVSTHLIRNALSNGGNKEETAMLVSIPSPLSRRYRDDLTVTVVFFGEDGNINDQGILDLNKEATKGGLKNEKPKL</sequence>
<evidence type="ECO:0000313" key="1">
    <source>
        <dbReference type="EMBL" id="GME98288.1"/>
    </source>
</evidence>
<dbReference type="EMBL" id="BSXV01003412">
    <property type="protein sequence ID" value="GME98288.1"/>
    <property type="molecule type" value="Genomic_DNA"/>
</dbReference>
<accession>A0ACB5TYY5</accession>
<protein>
    <submittedName>
        <fullName evidence="1">Unnamed protein product</fullName>
    </submittedName>
</protein>
<dbReference type="Proteomes" id="UP001165101">
    <property type="component" value="Unassembled WGS sequence"/>
</dbReference>
<comment type="caution">
    <text evidence="1">The sequence shown here is derived from an EMBL/GenBank/DDBJ whole genome shotgun (WGS) entry which is preliminary data.</text>
</comment>
<reference evidence="1" key="1">
    <citation type="submission" date="2023-04" db="EMBL/GenBank/DDBJ databases">
        <title>Candida boidinii NBRC 1967.</title>
        <authorList>
            <person name="Ichikawa N."/>
            <person name="Sato H."/>
            <person name="Tonouchi N."/>
        </authorList>
    </citation>
    <scope>NUCLEOTIDE SEQUENCE</scope>
    <source>
        <strain evidence="1">NBRC 1967</strain>
    </source>
</reference>
<evidence type="ECO:0000313" key="2">
    <source>
        <dbReference type="Proteomes" id="UP001165101"/>
    </source>
</evidence>
<gene>
    <name evidence="1" type="ORF">Cboi01_000489700</name>
</gene>
<organism evidence="1 2">
    <name type="scientific">Candida boidinii</name>
    <name type="common">Yeast</name>
    <dbReference type="NCBI Taxonomy" id="5477"/>
    <lineage>
        <taxon>Eukaryota</taxon>
        <taxon>Fungi</taxon>
        <taxon>Dikarya</taxon>
        <taxon>Ascomycota</taxon>
        <taxon>Saccharomycotina</taxon>
        <taxon>Pichiomycetes</taxon>
        <taxon>Pichiales</taxon>
        <taxon>Pichiaceae</taxon>
        <taxon>Ogataea</taxon>
        <taxon>Ogataea/Candida clade</taxon>
    </lineage>
</organism>
<name>A0ACB5TYY5_CANBO</name>
<keyword evidence="2" id="KW-1185">Reference proteome</keyword>
<proteinExistence type="predicted"/>